<dbReference type="RefSeq" id="WP_077242815.1">
    <property type="nucleotide sequence ID" value="NZ_FXTS01000001.1"/>
</dbReference>
<sequence>MLEEQAIVVDVSVGEVWVETCRQTACQSCSAKSSCGHSLLSKISSGKTQRLQVKTNQKLQIGDQVVLGLGEGAFIRGSALVYLLPLLALMAGALMGEHFFGQDSVMSFVLSGVGLLSGFAYVRWYSLRHRQDSQYQPVILRKQSSAGDIPLVNH</sequence>
<protein>
    <submittedName>
        <fullName evidence="2">Uncharacterized protein</fullName>
    </submittedName>
</protein>
<gene>
    <name evidence="2" type="ORF">BTA35_0202395</name>
</gene>
<proteinExistence type="predicted"/>
<dbReference type="PIRSF" id="PIRSF004923">
    <property type="entry name" value="RseC"/>
    <property type="match status" value="1"/>
</dbReference>
<dbReference type="PANTHER" id="PTHR35867:SF1">
    <property type="entry name" value="PROTEIN RSEC"/>
    <property type="match status" value="1"/>
</dbReference>
<keyword evidence="1" id="KW-0472">Membrane</keyword>
<dbReference type="Pfam" id="PF04246">
    <property type="entry name" value="RseC_MucC"/>
    <property type="match status" value="1"/>
</dbReference>
<dbReference type="InterPro" id="IPR026268">
    <property type="entry name" value="RseC"/>
</dbReference>
<evidence type="ECO:0000313" key="2">
    <source>
        <dbReference type="EMBL" id="OOV88381.1"/>
    </source>
</evidence>
<dbReference type="Proteomes" id="UP000190064">
    <property type="component" value="Unassembled WGS sequence"/>
</dbReference>
<dbReference type="EMBL" id="MTSD02000001">
    <property type="protein sequence ID" value="OOV88381.1"/>
    <property type="molecule type" value="Genomic_DNA"/>
</dbReference>
<keyword evidence="1" id="KW-1133">Transmembrane helix</keyword>
<keyword evidence="1" id="KW-0812">Transmembrane</keyword>
<evidence type="ECO:0000256" key="1">
    <source>
        <dbReference type="SAM" id="Phobius"/>
    </source>
</evidence>
<dbReference type="STRING" id="966.BTA35_0202395"/>
<dbReference type="PANTHER" id="PTHR35867">
    <property type="entry name" value="PROTEIN RSEC"/>
    <property type="match status" value="1"/>
</dbReference>
<feature type="transmembrane region" description="Helical" evidence="1">
    <location>
        <begin position="105"/>
        <end position="124"/>
    </location>
</feature>
<reference evidence="2" key="1">
    <citation type="submission" date="2017-02" db="EMBL/GenBank/DDBJ databases">
        <title>Draft Genome Sequence of the Salt Water Bacterium Oceanospirillum linum ATCC 11336.</title>
        <authorList>
            <person name="Trachtenberg A.M."/>
            <person name="Carney J.G."/>
            <person name="Linnane J.D."/>
            <person name="Rheaume B.A."/>
            <person name="Pitts N.L."/>
            <person name="Mykles D.L."/>
            <person name="Maclea K.S."/>
        </authorList>
    </citation>
    <scope>NUCLEOTIDE SEQUENCE [LARGE SCALE GENOMIC DNA]</scope>
    <source>
        <strain evidence="2">ATCC 11336</strain>
    </source>
</reference>
<comment type="caution">
    <text evidence="2">The sequence shown here is derived from an EMBL/GenBank/DDBJ whole genome shotgun (WGS) entry which is preliminary data.</text>
</comment>
<dbReference type="AlphaFoldDB" id="A0A1T1HEU7"/>
<feature type="transmembrane region" description="Helical" evidence="1">
    <location>
        <begin position="79"/>
        <end position="99"/>
    </location>
</feature>
<keyword evidence="3" id="KW-1185">Reference proteome</keyword>
<name>A0A1T1HEU7_OCELI</name>
<dbReference type="InterPro" id="IPR007359">
    <property type="entry name" value="SigmaE_reg_RseC_MucC"/>
</dbReference>
<accession>A0A1T1HEU7</accession>
<organism evidence="2 3">
    <name type="scientific">Oceanospirillum linum</name>
    <dbReference type="NCBI Taxonomy" id="966"/>
    <lineage>
        <taxon>Bacteria</taxon>
        <taxon>Pseudomonadati</taxon>
        <taxon>Pseudomonadota</taxon>
        <taxon>Gammaproteobacteria</taxon>
        <taxon>Oceanospirillales</taxon>
        <taxon>Oceanospirillaceae</taxon>
        <taxon>Oceanospirillum</taxon>
    </lineage>
</organism>
<evidence type="ECO:0000313" key="3">
    <source>
        <dbReference type="Proteomes" id="UP000190064"/>
    </source>
</evidence>